<dbReference type="SUPFAM" id="SSF144083">
    <property type="entry name" value="Magnesium transport protein CorA, transmembrane region"/>
    <property type="match status" value="1"/>
</dbReference>
<reference evidence="6 7" key="1">
    <citation type="submission" date="2020-10" db="EMBL/GenBank/DDBJ databases">
        <authorList>
            <person name="Castelo-Branco R."/>
            <person name="Eusebio N."/>
            <person name="Adriana R."/>
            <person name="Vieira A."/>
            <person name="Brugerolle De Fraissinette N."/>
            <person name="Rezende De Castro R."/>
            <person name="Schneider M.P."/>
            <person name="Vasconcelos V."/>
            <person name="Leao P.N."/>
        </authorList>
    </citation>
    <scope>NUCLEOTIDE SEQUENCE [LARGE SCALE GENOMIC DNA]</scope>
    <source>
        <strain evidence="6 7">LEGE 06226</strain>
    </source>
</reference>
<evidence type="ECO:0000313" key="6">
    <source>
        <dbReference type="EMBL" id="MBE9143058.1"/>
    </source>
</evidence>
<evidence type="ECO:0000313" key="7">
    <source>
        <dbReference type="Proteomes" id="UP000640725"/>
    </source>
</evidence>
<accession>A0ABR9U9D1</accession>
<keyword evidence="4 5" id="KW-0472">Membrane</keyword>
<evidence type="ECO:0000256" key="2">
    <source>
        <dbReference type="ARBA" id="ARBA00022692"/>
    </source>
</evidence>
<keyword evidence="2 5" id="KW-0812">Transmembrane</keyword>
<dbReference type="Proteomes" id="UP000640725">
    <property type="component" value="Unassembled WGS sequence"/>
</dbReference>
<feature type="transmembrane region" description="Helical" evidence="5">
    <location>
        <begin position="178"/>
        <end position="197"/>
    </location>
</feature>
<dbReference type="Gene3D" id="1.20.58.340">
    <property type="entry name" value="Magnesium transport protein CorA, transmembrane region"/>
    <property type="match status" value="1"/>
</dbReference>
<dbReference type="InterPro" id="IPR002523">
    <property type="entry name" value="MgTranspt_CorA/ZnTranspt_ZntB"/>
</dbReference>
<protein>
    <recommendedName>
        <fullName evidence="8">CorA-like Mg2+ transporter protein</fullName>
    </recommendedName>
</protein>
<evidence type="ECO:0000256" key="1">
    <source>
        <dbReference type="ARBA" id="ARBA00004141"/>
    </source>
</evidence>
<evidence type="ECO:0000256" key="4">
    <source>
        <dbReference type="ARBA" id="ARBA00023136"/>
    </source>
</evidence>
<evidence type="ECO:0000256" key="5">
    <source>
        <dbReference type="SAM" id="Phobius"/>
    </source>
</evidence>
<sequence>MKLPPTWNLPSAICDRFGQKSFGKQRAMIADEHLLLVLHKAPKPGERHREGVLFWRRPDGRWECSKGGVPFQQLTNHIKEYHSAEADLNQFYNIAKTAEDYFNLLEAITPLQLATENLHATLQTAREAIPQDRDIVDLRDWAYEIERTLDILYINTKNALDFKIATETEAAAKAGNRLNTLAAIFFPLTAISCVFGMNLKSGLELQSPLMFWLMFLAGIWLGLVVRQWVFTGTFSQLNFNKLAMDLKQGLEEDSVKIR</sequence>
<dbReference type="EMBL" id="JADEWU010000011">
    <property type="protein sequence ID" value="MBE9143058.1"/>
    <property type="molecule type" value="Genomic_DNA"/>
</dbReference>
<keyword evidence="7" id="KW-1185">Reference proteome</keyword>
<dbReference type="InterPro" id="IPR045863">
    <property type="entry name" value="CorA_TM1_TM2"/>
</dbReference>
<dbReference type="RefSeq" id="WP_193868673.1">
    <property type="nucleotide sequence ID" value="NZ_JADEWU010000011.1"/>
</dbReference>
<dbReference type="Pfam" id="PF01544">
    <property type="entry name" value="CorA"/>
    <property type="match status" value="1"/>
</dbReference>
<gene>
    <name evidence="6" type="ORF">IQ236_07450</name>
</gene>
<proteinExistence type="predicted"/>
<feature type="transmembrane region" description="Helical" evidence="5">
    <location>
        <begin position="209"/>
        <end position="229"/>
    </location>
</feature>
<evidence type="ECO:0008006" key="8">
    <source>
        <dbReference type="Google" id="ProtNLM"/>
    </source>
</evidence>
<evidence type="ECO:0000256" key="3">
    <source>
        <dbReference type="ARBA" id="ARBA00022989"/>
    </source>
</evidence>
<keyword evidence="3 5" id="KW-1133">Transmembrane helix</keyword>
<name>A0ABR9U9D1_9CYAN</name>
<organism evidence="6 7">
    <name type="scientific">Planktothrix mougeotii LEGE 06226</name>
    <dbReference type="NCBI Taxonomy" id="1828728"/>
    <lineage>
        <taxon>Bacteria</taxon>
        <taxon>Bacillati</taxon>
        <taxon>Cyanobacteriota</taxon>
        <taxon>Cyanophyceae</taxon>
        <taxon>Oscillatoriophycideae</taxon>
        <taxon>Oscillatoriales</taxon>
        <taxon>Microcoleaceae</taxon>
        <taxon>Planktothrix</taxon>
    </lineage>
</organism>
<comment type="caution">
    <text evidence="6">The sequence shown here is derived from an EMBL/GenBank/DDBJ whole genome shotgun (WGS) entry which is preliminary data.</text>
</comment>
<comment type="subcellular location">
    <subcellularLocation>
        <location evidence="1">Membrane</location>
        <topology evidence="1">Multi-pass membrane protein</topology>
    </subcellularLocation>
</comment>